<dbReference type="Proteomes" id="UP000664167">
    <property type="component" value="Unassembled WGS sequence"/>
</dbReference>
<feature type="non-terminal residue" evidence="1">
    <location>
        <position position="1"/>
    </location>
</feature>
<organism evidence="1 2">
    <name type="scientific">Streptomyces beijiangensis</name>
    <dbReference type="NCBI Taxonomy" id="163361"/>
    <lineage>
        <taxon>Bacteria</taxon>
        <taxon>Bacillati</taxon>
        <taxon>Actinomycetota</taxon>
        <taxon>Actinomycetes</taxon>
        <taxon>Kitasatosporales</taxon>
        <taxon>Streptomycetaceae</taxon>
        <taxon>Streptomyces</taxon>
    </lineage>
</organism>
<evidence type="ECO:0000313" key="2">
    <source>
        <dbReference type="Proteomes" id="UP000664167"/>
    </source>
</evidence>
<name>A0A939FH71_9ACTN</name>
<protein>
    <submittedName>
        <fullName evidence="1">Malto-oligosyltrehalose synthase</fullName>
    </submittedName>
</protein>
<keyword evidence="2" id="KW-1185">Reference proteome</keyword>
<accession>A0A939FH71</accession>
<gene>
    <name evidence="1" type="ORF">J0695_42390</name>
</gene>
<sequence>ELATEVDRLTRVAHRVCAASPEPALRDRAPWALRTALEELLVRLEVYRPYASVDPAGVVTEEAAADARRAFAVPEEAGAVDVVR</sequence>
<feature type="non-terminal residue" evidence="1">
    <location>
        <position position="84"/>
    </location>
</feature>
<comment type="caution">
    <text evidence="1">The sequence shown here is derived from an EMBL/GenBank/DDBJ whole genome shotgun (WGS) entry which is preliminary data.</text>
</comment>
<reference evidence="1" key="1">
    <citation type="submission" date="2021-03" db="EMBL/GenBank/DDBJ databases">
        <title>Streptomyces poriferae sp. nov., a novel marine sponge-derived Actinobacteria species with anti-MRSA activity.</title>
        <authorList>
            <person name="Sandoval-Powers M."/>
            <person name="Kralova S."/>
            <person name="Nguyen G.-S."/>
            <person name="Fawwal D."/>
            <person name="Degnes K."/>
            <person name="Klinkenberg G."/>
            <person name="Sletta H."/>
            <person name="Wentzel A."/>
            <person name="Liles M.R."/>
        </authorList>
    </citation>
    <scope>NUCLEOTIDE SEQUENCE</scope>
    <source>
        <strain evidence="1">DSM 41794</strain>
    </source>
</reference>
<dbReference type="EMBL" id="JAFLRJ010001495">
    <property type="protein sequence ID" value="MBO0518309.1"/>
    <property type="molecule type" value="Genomic_DNA"/>
</dbReference>
<dbReference type="AlphaFoldDB" id="A0A939FH71"/>
<proteinExistence type="predicted"/>
<evidence type="ECO:0000313" key="1">
    <source>
        <dbReference type="EMBL" id="MBO0518309.1"/>
    </source>
</evidence>